<dbReference type="CDD" id="cd12532">
    <property type="entry name" value="RRM3_MEI2_fungi"/>
    <property type="match status" value="1"/>
</dbReference>
<dbReference type="Proteomes" id="UP001479436">
    <property type="component" value="Unassembled WGS sequence"/>
</dbReference>
<dbReference type="SUPFAM" id="SSF54928">
    <property type="entry name" value="RNA-binding domain, RBD"/>
    <property type="match status" value="2"/>
</dbReference>
<dbReference type="InterPro" id="IPR007201">
    <property type="entry name" value="Mei2-like_Rrm_C"/>
</dbReference>
<feature type="domain" description="Mei2-like C-terminal RNA recognition motif" evidence="3">
    <location>
        <begin position="474"/>
        <end position="570"/>
    </location>
</feature>
<sequence>MLATAIDKTPIDLLLENDVEDQKDSEHTLPASIDFKVQPIEVFQNSPLTPRQQPKPGQAFLSDSSFGSIPRANISGVSASIFSKSKNYQHYENSPFEWGLENQMSKLSFEQSNVLHDRNIEYPYEVKKDYMDNSRSMFEGGKGYSFSTSTDAHELSSCNSTVPTHFVSVDLLPHNIDTEELKLLKNTGKVWQVLTDRVHDLDMIIIAYYDLRDAIAAVQQLRASKIQAERTSVNFVKISQLAKCTTLFNSFKDINDFDGRLLLSYCPPNAFTSNMQLILESCGDIREISQLPYKSSVVVEYYDIRSAVAAEEKLHRIDPQNTQYQVNFCPDEDFADRIIIFRDCHDSGSLSHFTDELNTSIWNDAMATTRFPSTNAKDSFQSMLSHSNRFYPTKFESQQLPTRFTSPNQFHNFDLRSDIWSTPWQYKPNVSGVSRSYSPSNMPRFSSNSNPCENIVPGRNQVDVWKVAQGIDTRTTFMIRNIPNKYTQKMLLECIDETHEGEYDFVYLRIDFKNHCNVGYAFINFIDVNAVVSFIEQRVGRKWGRFNSDKVCHISYANIQGKAALMEKFRNSSVMEKDPTYRPKIFHSSGPFKGMEESFPVSQPSPSHYHNMSWPPLGSDEGGRMKNPMQI</sequence>
<dbReference type="InterPro" id="IPR034862">
    <property type="entry name" value="Fungal_Mei2-like_RRM3"/>
</dbReference>
<protein>
    <recommendedName>
        <fullName evidence="3">Mei2-like C-terminal RNA recognition motif domain-containing protein</fullName>
    </recommendedName>
</protein>
<reference evidence="4 5" key="1">
    <citation type="submission" date="2023-04" db="EMBL/GenBank/DDBJ databases">
        <title>Genome of Basidiobolus ranarum AG-B5.</title>
        <authorList>
            <person name="Stajich J.E."/>
            <person name="Carter-House D."/>
            <person name="Gryganskyi A."/>
        </authorList>
    </citation>
    <scope>NUCLEOTIDE SEQUENCE [LARGE SCALE GENOMIC DNA]</scope>
    <source>
        <strain evidence="4 5">AG-B5</strain>
    </source>
</reference>
<keyword evidence="5" id="KW-1185">Reference proteome</keyword>
<keyword evidence="1" id="KW-0694">RNA-binding</keyword>
<dbReference type="PANTHER" id="PTHR23189">
    <property type="entry name" value="RNA RECOGNITION MOTIF-CONTAINING"/>
    <property type="match status" value="1"/>
</dbReference>
<evidence type="ECO:0000256" key="2">
    <source>
        <dbReference type="SAM" id="MobiDB-lite"/>
    </source>
</evidence>
<gene>
    <name evidence="4" type="ORF">K7432_003039</name>
</gene>
<feature type="region of interest" description="Disordered" evidence="2">
    <location>
        <begin position="597"/>
        <end position="631"/>
    </location>
</feature>
<dbReference type="Pfam" id="PF04059">
    <property type="entry name" value="RRM_2"/>
    <property type="match status" value="1"/>
</dbReference>
<dbReference type="InterPro" id="IPR035979">
    <property type="entry name" value="RBD_domain_sf"/>
</dbReference>
<proteinExistence type="predicted"/>
<organism evidence="4 5">
    <name type="scientific">Basidiobolus ranarum</name>
    <dbReference type="NCBI Taxonomy" id="34480"/>
    <lineage>
        <taxon>Eukaryota</taxon>
        <taxon>Fungi</taxon>
        <taxon>Fungi incertae sedis</taxon>
        <taxon>Zoopagomycota</taxon>
        <taxon>Entomophthoromycotina</taxon>
        <taxon>Basidiobolomycetes</taxon>
        <taxon>Basidiobolales</taxon>
        <taxon>Basidiobolaceae</taxon>
        <taxon>Basidiobolus</taxon>
    </lineage>
</organism>
<dbReference type="EMBL" id="JASJQH010000088">
    <property type="protein sequence ID" value="KAK9767272.1"/>
    <property type="molecule type" value="Genomic_DNA"/>
</dbReference>
<evidence type="ECO:0000313" key="4">
    <source>
        <dbReference type="EMBL" id="KAK9767272.1"/>
    </source>
</evidence>
<evidence type="ECO:0000259" key="3">
    <source>
        <dbReference type="Pfam" id="PF04059"/>
    </source>
</evidence>
<name>A0ABR2X0Q4_9FUNG</name>
<accession>A0ABR2X0Q4</accession>
<evidence type="ECO:0000256" key="1">
    <source>
        <dbReference type="ARBA" id="ARBA00022884"/>
    </source>
</evidence>
<evidence type="ECO:0000313" key="5">
    <source>
        <dbReference type="Proteomes" id="UP001479436"/>
    </source>
</evidence>
<feature type="compositionally biased region" description="Polar residues" evidence="2">
    <location>
        <begin position="600"/>
        <end position="610"/>
    </location>
</feature>
<comment type="caution">
    <text evidence="4">The sequence shown here is derived from an EMBL/GenBank/DDBJ whole genome shotgun (WGS) entry which is preliminary data.</text>
</comment>